<dbReference type="Proteomes" id="UP000324800">
    <property type="component" value="Unassembled WGS sequence"/>
</dbReference>
<feature type="region of interest" description="Disordered" evidence="1">
    <location>
        <begin position="202"/>
        <end position="236"/>
    </location>
</feature>
<proteinExistence type="predicted"/>
<accession>A0A5J4UTJ5</accession>
<evidence type="ECO:0000256" key="1">
    <source>
        <dbReference type="SAM" id="MobiDB-lite"/>
    </source>
</evidence>
<feature type="compositionally biased region" description="Basic residues" evidence="1">
    <location>
        <begin position="204"/>
        <end position="217"/>
    </location>
</feature>
<sequence length="418" mass="46951">MHQIQQEQDHFLHPPVAMSHPLINPSNIELPSADDIQHNDTIQRVINILIFSVIGFELIAIEPTDSWSSITTQPLSLELRAQQGAQRLHNEMILQENLASKECRIHIQQRAQYKAQKYLMDGMLMNLEARSKGLNNLSYHPFGNLQSSFNPNQYINDLSCIPSQDQQEYSNDSDEYQIQRDDDHNSSDEIFGKTDLIQLQTRDHRGKGKKCRGRGKAQSHAQPFQTNHRPIQESIQSKLKVPGQRRVKTGAANETINSSTQSSPIKQITGGSDFNFGSSMDIDMEQMMERDLTKIQSTTNDSPIVSIAPPQFGTASWHAGGDTADVFAAQLANIQHLYNGNEINIPQQGHLAAQGADGFGFQPLIGQEQEQSEDRPEQDQGQQDLYNLSYNSENKVLSKLIQETIRSEANKGSIKPRP</sequence>
<dbReference type="EMBL" id="SNRW01012875">
    <property type="protein sequence ID" value="KAA6373291.1"/>
    <property type="molecule type" value="Genomic_DNA"/>
</dbReference>
<gene>
    <name evidence="2" type="ORF">EZS28_031183</name>
</gene>
<protein>
    <submittedName>
        <fullName evidence="2">Uncharacterized protein</fullName>
    </submittedName>
</protein>
<feature type="non-terminal residue" evidence="2">
    <location>
        <position position="418"/>
    </location>
</feature>
<reference evidence="2 3" key="1">
    <citation type="submission" date="2019-03" db="EMBL/GenBank/DDBJ databases">
        <title>Single cell metagenomics reveals metabolic interactions within the superorganism composed of flagellate Streblomastix strix and complex community of Bacteroidetes bacteria on its surface.</title>
        <authorList>
            <person name="Treitli S.C."/>
            <person name="Kolisko M."/>
            <person name="Husnik F."/>
            <person name="Keeling P."/>
            <person name="Hampl V."/>
        </authorList>
    </citation>
    <scope>NUCLEOTIDE SEQUENCE [LARGE SCALE GENOMIC DNA]</scope>
    <source>
        <strain evidence="2">ST1C</strain>
    </source>
</reference>
<dbReference type="AlphaFoldDB" id="A0A5J4UTJ5"/>
<feature type="compositionally biased region" description="Polar residues" evidence="1">
    <location>
        <begin position="219"/>
        <end position="236"/>
    </location>
</feature>
<feature type="region of interest" description="Disordered" evidence="1">
    <location>
        <begin position="164"/>
        <end position="189"/>
    </location>
</feature>
<evidence type="ECO:0000313" key="3">
    <source>
        <dbReference type="Proteomes" id="UP000324800"/>
    </source>
</evidence>
<organism evidence="2 3">
    <name type="scientific">Streblomastix strix</name>
    <dbReference type="NCBI Taxonomy" id="222440"/>
    <lineage>
        <taxon>Eukaryota</taxon>
        <taxon>Metamonada</taxon>
        <taxon>Preaxostyla</taxon>
        <taxon>Oxymonadida</taxon>
        <taxon>Streblomastigidae</taxon>
        <taxon>Streblomastix</taxon>
    </lineage>
</organism>
<evidence type="ECO:0000313" key="2">
    <source>
        <dbReference type="EMBL" id="KAA6373291.1"/>
    </source>
</evidence>
<comment type="caution">
    <text evidence="2">The sequence shown here is derived from an EMBL/GenBank/DDBJ whole genome shotgun (WGS) entry which is preliminary data.</text>
</comment>
<feature type="compositionally biased region" description="Basic and acidic residues" evidence="1">
    <location>
        <begin position="177"/>
        <end position="189"/>
    </location>
</feature>
<name>A0A5J4UTJ5_9EUKA</name>